<evidence type="ECO:0000313" key="5">
    <source>
        <dbReference type="Proteomes" id="UP000297535"/>
    </source>
</evidence>
<dbReference type="AlphaFoldDB" id="A0A4Z0NNS6"/>
<accession>A0A4Z0NNS6</accession>
<dbReference type="RefSeq" id="WP_135416744.1">
    <property type="nucleotide sequence ID" value="NZ_SRLB01000013.1"/>
</dbReference>
<evidence type="ECO:0000313" key="4">
    <source>
        <dbReference type="EMBL" id="TGD97674.1"/>
    </source>
</evidence>
<gene>
    <name evidence="4" type="ORF">EU555_18730</name>
</gene>
<protein>
    <recommendedName>
        <fullName evidence="3">OmpR/PhoB-type domain-containing protein</fullName>
    </recommendedName>
</protein>
<keyword evidence="1 2" id="KW-0238">DNA-binding</keyword>
<evidence type="ECO:0000256" key="2">
    <source>
        <dbReference type="PROSITE-ProRule" id="PRU01091"/>
    </source>
</evidence>
<dbReference type="OrthoDB" id="4473689at2"/>
<dbReference type="GO" id="GO:0000160">
    <property type="term" value="P:phosphorelay signal transduction system"/>
    <property type="evidence" value="ECO:0007669"/>
    <property type="project" value="InterPro"/>
</dbReference>
<feature type="domain" description="OmpR/PhoB-type" evidence="3">
    <location>
        <begin position="16"/>
        <end position="114"/>
    </location>
</feature>
<organism evidence="4 5">
    <name type="scientific">Methylobacterium nonmethylotrophicum</name>
    <dbReference type="NCBI Taxonomy" id="1141884"/>
    <lineage>
        <taxon>Bacteria</taxon>
        <taxon>Pseudomonadati</taxon>
        <taxon>Pseudomonadota</taxon>
        <taxon>Alphaproteobacteria</taxon>
        <taxon>Hyphomicrobiales</taxon>
        <taxon>Methylobacteriaceae</taxon>
        <taxon>Methylobacterium</taxon>
    </lineage>
</organism>
<name>A0A4Z0NNS6_9HYPH</name>
<evidence type="ECO:0000259" key="3">
    <source>
        <dbReference type="PROSITE" id="PS51755"/>
    </source>
</evidence>
<dbReference type="Proteomes" id="UP000297535">
    <property type="component" value="Unassembled WGS sequence"/>
</dbReference>
<dbReference type="SUPFAM" id="SSF46894">
    <property type="entry name" value="C-terminal effector domain of the bipartite response regulators"/>
    <property type="match status" value="1"/>
</dbReference>
<feature type="DNA-binding region" description="OmpR/PhoB-type" evidence="2">
    <location>
        <begin position="16"/>
        <end position="114"/>
    </location>
</feature>
<dbReference type="SUPFAM" id="SSF48452">
    <property type="entry name" value="TPR-like"/>
    <property type="match status" value="1"/>
</dbReference>
<dbReference type="InterPro" id="IPR036388">
    <property type="entry name" value="WH-like_DNA-bd_sf"/>
</dbReference>
<dbReference type="InterPro" id="IPR027417">
    <property type="entry name" value="P-loop_NTPase"/>
</dbReference>
<dbReference type="InterPro" id="IPR011990">
    <property type="entry name" value="TPR-like_helical_dom_sf"/>
</dbReference>
<dbReference type="SMART" id="SM00862">
    <property type="entry name" value="Trans_reg_C"/>
    <property type="match status" value="1"/>
</dbReference>
<dbReference type="PANTHER" id="PTHR47691">
    <property type="entry name" value="REGULATOR-RELATED"/>
    <property type="match status" value="1"/>
</dbReference>
<dbReference type="CDD" id="cd00383">
    <property type="entry name" value="trans_reg_C"/>
    <property type="match status" value="1"/>
</dbReference>
<dbReference type="PANTHER" id="PTHR47691:SF3">
    <property type="entry name" value="HTH-TYPE TRANSCRIPTIONAL REGULATOR RV0890C-RELATED"/>
    <property type="match status" value="1"/>
</dbReference>
<comment type="caution">
    <text evidence="4">The sequence shown here is derived from an EMBL/GenBank/DDBJ whole genome shotgun (WGS) entry which is preliminary data.</text>
</comment>
<dbReference type="InterPro" id="IPR001867">
    <property type="entry name" value="OmpR/PhoB-type_DNA-bd"/>
</dbReference>
<dbReference type="PRINTS" id="PR00364">
    <property type="entry name" value="DISEASERSIST"/>
</dbReference>
<dbReference type="Gene3D" id="3.40.50.300">
    <property type="entry name" value="P-loop containing nucleotide triphosphate hydrolases"/>
    <property type="match status" value="1"/>
</dbReference>
<dbReference type="Gene3D" id="1.10.10.10">
    <property type="entry name" value="Winged helix-like DNA-binding domain superfamily/Winged helix DNA-binding domain"/>
    <property type="match status" value="1"/>
</dbReference>
<dbReference type="SUPFAM" id="SSF52540">
    <property type="entry name" value="P-loop containing nucleoside triphosphate hydrolases"/>
    <property type="match status" value="1"/>
</dbReference>
<sequence length="950" mass="100681">MTKASDATAGPPGAARPEIVFGVFTLLPEHRRLLAGSSVVKLGSRALDLLIHLASRPGEVISHRELTAAAWAGAQVEESNLRFQIGQLRKALAEHAKGAEHVTSVPGRGYCFTAMVTSGAPAQPVMIRPAGSSLLPPEPSNLIGRSADVEILLACLARHRLVTVVGTGGVGKTTLAAAVMHRTGGPAGPSPTFVDLTTLDDPRLVPSAVASALGVPVGSATPLPQVVKVLADADALLVLDNCEHVIDAVALAAEAILRGAPAARILATSREPLRLSGEAVHHLLPLAAPFADTDDPLAFSAVQLFCDRARLQYPDFALDPVQARLVGEICRQVDGLPLAIELVAARMRTLGLAGLVELLRTGAELAHRSAVPRHRSLQATFDWSYALLSEAEARALRALSIFTGHFSLNAALSVLDDGRDRSDHLEVLSALADKSHLVLEAAQGGARYRLLQMTRQFALRKLRAAGEDAGVARRHVACYAGLLEGARAASGTRHGGDGVAALAFEIGNVRAALVWAFGPGGDAQLAVRLAACSAPLFLHLSLLAECVEWTGRALGAKEFAALGPKPRLELKAARSVALRYTRGNGEDARTALHEALDLAEAEQDLAYQIRLLEGLYIFALRLADFKAAMAYAERGRASVWHSLSDTGLATGDWMVGVLDHFMGRQAEAQLRCGHALRNFPLQRRPEVVRFGIDQRMLAHCAIARALWVQGLPDQAAAAVDGVVRETDAIGHPVSLCTALLWTAPVALWSGDLDRAAEALATGRVLASRHSLVPYELLARALTGQLHALRGDLESGVALLSEGLAGLAEVSHLTMNSALQLALAEALIEAGRPGEALAEAGPALVRIERDEELTLVPEAWRIKGRALAAQEADQEAGPAEEAFRHALRIAQDQGALSYRLRAATDLAEYLSGRDRAGEAAGLLSDVYDALTEGRSTQDVLRATRLLKRLTA</sequence>
<dbReference type="PROSITE" id="PS51755">
    <property type="entry name" value="OMPR_PHOB"/>
    <property type="match status" value="1"/>
</dbReference>
<dbReference type="Pfam" id="PF00486">
    <property type="entry name" value="Trans_reg_C"/>
    <property type="match status" value="1"/>
</dbReference>
<dbReference type="EMBL" id="SRLB01000013">
    <property type="protein sequence ID" value="TGD97674.1"/>
    <property type="molecule type" value="Genomic_DNA"/>
</dbReference>
<dbReference type="InterPro" id="IPR016032">
    <property type="entry name" value="Sig_transdc_resp-reg_C-effctor"/>
</dbReference>
<dbReference type="GO" id="GO:0006355">
    <property type="term" value="P:regulation of DNA-templated transcription"/>
    <property type="evidence" value="ECO:0007669"/>
    <property type="project" value="InterPro"/>
</dbReference>
<evidence type="ECO:0000256" key="1">
    <source>
        <dbReference type="ARBA" id="ARBA00023125"/>
    </source>
</evidence>
<reference evidence="4 5" key="1">
    <citation type="submission" date="2019-04" db="EMBL/GenBank/DDBJ databases">
        <authorList>
            <person name="Feng G."/>
            <person name="Zhu H."/>
        </authorList>
    </citation>
    <scope>NUCLEOTIDE SEQUENCE [LARGE SCALE GENOMIC DNA]</scope>
    <source>
        <strain evidence="4 5">6HR-1</strain>
    </source>
</reference>
<keyword evidence="5" id="KW-1185">Reference proteome</keyword>
<proteinExistence type="predicted"/>
<dbReference type="GO" id="GO:0003677">
    <property type="term" value="F:DNA binding"/>
    <property type="evidence" value="ECO:0007669"/>
    <property type="project" value="UniProtKB-UniRule"/>
</dbReference>